<keyword evidence="3 6" id="KW-0349">Heme</keyword>
<dbReference type="GO" id="GO:0004497">
    <property type="term" value="F:monooxygenase activity"/>
    <property type="evidence" value="ECO:0007669"/>
    <property type="project" value="UniProtKB-KW"/>
</dbReference>
<dbReference type="InterPro" id="IPR050121">
    <property type="entry name" value="Cytochrome_P450_monoxygenase"/>
</dbReference>
<dbReference type="InterPro" id="IPR017972">
    <property type="entry name" value="Cyt_P450_CS"/>
</dbReference>
<comment type="cofactor">
    <cofactor evidence="1 6">
        <name>heme</name>
        <dbReference type="ChEBI" id="CHEBI:30413"/>
    </cofactor>
</comment>
<evidence type="ECO:0000256" key="5">
    <source>
        <dbReference type="ARBA" id="ARBA00023004"/>
    </source>
</evidence>
<feature type="region of interest" description="Disordered" evidence="8">
    <location>
        <begin position="1"/>
        <end position="24"/>
    </location>
</feature>
<evidence type="ECO:0000256" key="8">
    <source>
        <dbReference type="SAM" id="MobiDB-lite"/>
    </source>
</evidence>
<dbReference type="InterPro" id="IPR002401">
    <property type="entry name" value="Cyt_P450_E_grp-I"/>
</dbReference>
<dbReference type="GO" id="GO:0020037">
    <property type="term" value="F:heme binding"/>
    <property type="evidence" value="ECO:0007669"/>
    <property type="project" value="InterPro"/>
</dbReference>
<evidence type="ECO:0000256" key="7">
    <source>
        <dbReference type="RuleBase" id="RU000461"/>
    </source>
</evidence>
<proteinExistence type="inferred from homology"/>
<dbReference type="CDD" id="cd11058">
    <property type="entry name" value="CYP60B-like"/>
    <property type="match status" value="1"/>
</dbReference>
<keyword evidence="5 6" id="KW-0408">Iron</keyword>
<dbReference type="OrthoDB" id="1470350at2759"/>
<dbReference type="Pfam" id="PF00067">
    <property type="entry name" value="p450"/>
    <property type="match status" value="1"/>
</dbReference>
<evidence type="ECO:0000256" key="3">
    <source>
        <dbReference type="ARBA" id="ARBA00022617"/>
    </source>
</evidence>
<evidence type="ECO:0000256" key="1">
    <source>
        <dbReference type="ARBA" id="ARBA00001971"/>
    </source>
</evidence>
<dbReference type="PRINTS" id="PR00463">
    <property type="entry name" value="EP450I"/>
</dbReference>
<gene>
    <name evidence="9" type="ORF">AMS68_002430</name>
</gene>
<dbReference type="PANTHER" id="PTHR24305">
    <property type="entry name" value="CYTOCHROME P450"/>
    <property type="match status" value="1"/>
</dbReference>
<evidence type="ECO:0008006" key="11">
    <source>
        <dbReference type="Google" id="ProtNLM"/>
    </source>
</evidence>
<dbReference type="Gene3D" id="1.10.630.10">
    <property type="entry name" value="Cytochrome P450"/>
    <property type="match status" value="1"/>
</dbReference>
<dbReference type="SUPFAM" id="SSF48264">
    <property type="entry name" value="Cytochrome P450"/>
    <property type="match status" value="1"/>
</dbReference>
<reference evidence="9 10" key="1">
    <citation type="journal article" date="2016" name="Sci. Rep.">
        <title>Peltaster fructicola genome reveals evolution from an invasive phytopathogen to an ectophytic parasite.</title>
        <authorList>
            <person name="Xu C."/>
            <person name="Chen H."/>
            <person name="Gleason M.L."/>
            <person name="Xu J.R."/>
            <person name="Liu H."/>
            <person name="Zhang R."/>
            <person name="Sun G."/>
        </authorList>
    </citation>
    <scope>NUCLEOTIDE SEQUENCE [LARGE SCALE GENOMIC DNA]</scope>
    <source>
        <strain evidence="9 10">LNHT1506</strain>
    </source>
</reference>
<organism evidence="9 10">
    <name type="scientific">Peltaster fructicola</name>
    <dbReference type="NCBI Taxonomy" id="286661"/>
    <lineage>
        <taxon>Eukaryota</taxon>
        <taxon>Fungi</taxon>
        <taxon>Dikarya</taxon>
        <taxon>Ascomycota</taxon>
        <taxon>Pezizomycotina</taxon>
        <taxon>Dothideomycetes</taxon>
        <taxon>Dothideomycetes incertae sedis</taxon>
        <taxon>Peltaster</taxon>
    </lineage>
</organism>
<evidence type="ECO:0000313" key="10">
    <source>
        <dbReference type="Proteomes" id="UP000503462"/>
    </source>
</evidence>
<dbReference type="PANTHER" id="PTHR24305:SF210">
    <property type="entry name" value="CYTOCHROME P450 MONOOXYGENASE ASQL-RELATED"/>
    <property type="match status" value="1"/>
</dbReference>
<accession>A0A6H0XQD0</accession>
<sequence length="546" mass="61485">MTGPMAVPIPKTANRMPITSTPAPPHPWMARPAMSMPLLVAPPLMPLPSMNIATARIAGYLRPKTYANWPYRGMLTVLRNGQRLSSLPLIQHTEPTVAFNRTVLPKGTFNYDLQRLHKFYGPIVRFSVSELSFIDSRAWQDIYGHHGGERSFARDTRVYLPSPNGRPTILSASNVDHSRIRRLLSHAFSERALKSQEHYLTTYVDLLIQRLRSRVGTSVSLKDYILRSSFDIAGELEFGESFGCLEKDTSNYWLDIMLVPVKRLVLLSSFLKIAPALAYIAPYCIPKTIREQSLARIKFTSLKVDKRFAAGDNPERPDFMSYVCRHNDEKGMSRDEIIATFDILVSAASETTSTAMISVFHHLLQSPDKMEKLVREIRGAFKDESEINVAGLAALPYLFGVIMEGMRLGPSAPTLLPRLVPEGGAVVCGHLLPARTSVGISQYIINRTASYFSEPDEFIPERWMTLKDGGYAMTAHVPKAFMPFSFGPRVCLGKSLAWAEMRLIIAKVLYTFDVKLDSEPFAWNSQKTFVFWEKKPWTVKMSLAKD</sequence>
<name>A0A6H0XQD0_9PEZI</name>
<keyword evidence="7" id="KW-0560">Oxidoreductase</keyword>
<keyword evidence="7" id="KW-0503">Monooxygenase</keyword>
<protein>
    <recommendedName>
        <fullName evidence="11">Cytochrome P450</fullName>
    </recommendedName>
</protein>
<dbReference type="GO" id="GO:0005506">
    <property type="term" value="F:iron ion binding"/>
    <property type="evidence" value="ECO:0007669"/>
    <property type="project" value="InterPro"/>
</dbReference>
<dbReference type="InterPro" id="IPR001128">
    <property type="entry name" value="Cyt_P450"/>
</dbReference>
<keyword evidence="4 6" id="KW-0479">Metal-binding</keyword>
<keyword evidence="10" id="KW-1185">Reference proteome</keyword>
<evidence type="ECO:0000256" key="4">
    <source>
        <dbReference type="ARBA" id="ARBA00022723"/>
    </source>
</evidence>
<dbReference type="InterPro" id="IPR036396">
    <property type="entry name" value="Cyt_P450_sf"/>
</dbReference>
<evidence type="ECO:0000313" key="9">
    <source>
        <dbReference type="EMBL" id="QIW96912.1"/>
    </source>
</evidence>
<dbReference type="GO" id="GO:0016705">
    <property type="term" value="F:oxidoreductase activity, acting on paired donors, with incorporation or reduction of molecular oxygen"/>
    <property type="evidence" value="ECO:0007669"/>
    <property type="project" value="InterPro"/>
</dbReference>
<dbReference type="PRINTS" id="PR00385">
    <property type="entry name" value="P450"/>
</dbReference>
<dbReference type="Proteomes" id="UP000503462">
    <property type="component" value="Chromosome 2"/>
</dbReference>
<comment type="similarity">
    <text evidence="2 7">Belongs to the cytochrome P450 family.</text>
</comment>
<feature type="binding site" description="axial binding residue" evidence="6">
    <location>
        <position position="491"/>
    </location>
    <ligand>
        <name>heme</name>
        <dbReference type="ChEBI" id="CHEBI:30413"/>
    </ligand>
    <ligandPart>
        <name>Fe</name>
        <dbReference type="ChEBI" id="CHEBI:18248"/>
    </ligandPart>
</feature>
<dbReference type="PROSITE" id="PS00086">
    <property type="entry name" value="CYTOCHROME_P450"/>
    <property type="match status" value="1"/>
</dbReference>
<dbReference type="AlphaFoldDB" id="A0A6H0XQD0"/>
<evidence type="ECO:0000256" key="6">
    <source>
        <dbReference type="PIRSR" id="PIRSR602401-1"/>
    </source>
</evidence>
<evidence type="ECO:0000256" key="2">
    <source>
        <dbReference type="ARBA" id="ARBA00010617"/>
    </source>
</evidence>
<dbReference type="EMBL" id="CP051140">
    <property type="protein sequence ID" value="QIW96912.1"/>
    <property type="molecule type" value="Genomic_DNA"/>
</dbReference>